<protein>
    <submittedName>
        <fullName evidence="1">Uncharacterized protein</fullName>
    </submittedName>
</protein>
<dbReference type="AlphaFoldDB" id="A0A0T9N1U5"/>
<evidence type="ECO:0000313" key="2">
    <source>
        <dbReference type="Proteomes" id="UP000038750"/>
    </source>
</evidence>
<evidence type="ECO:0000313" key="1">
    <source>
        <dbReference type="EMBL" id="CNG70501.1"/>
    </source>
</evidence>
<reference evidence="1 2" key="1">
    <citation type="submission" date="2015-03" db="EMBL/GenBank/DDBJ databases">
        <authorList>
            <person name="Murphy D."/>
        </authorList>
    </citation>
    <scope>NUCLEOTIDE SEQUENCE [LARGE SCALE GENOMIC DNA]</scope>
    <source>
        <strain evidence="1 2">BR165/97</strain>
    </source>
</reference>
<dbReference type="Proteomes" id="UP000038750">
    <property type="component" value="Unassembled WGS sequence"/>
</dbReference>
<proteinExistence type="predicted"/>
<gene>
    <name evidence="1" type="ORF">ERS008530_04458</name>
</gene>
<name>A0A0T9N1U5_YERIN</name>
<dbReference type="EMBL" id="CPZJ01000029">
    <property type="protein sequence ID" value="CNG70501.1"/>
    <property type="molecule type" value="Genomic_DNA"/>
</dbReference>
<organism evidence="1 2">
    <name type="scientific">Yersinia intermedia</name>
    <dbReference type="NCBI Taxonomy" id="631"/>
    <lineage>
        <taxon>Bacteria</taxon>
        <taxon>Pseudomonadati</taxon>
        <taxon>Pseudomonadota</taxon>
        <taxon>Gammaproteobacteria</taxon>
        <taxon>Enterobacterales</taxon>
        <taxon>Yersiniaceae</taxon>
        <taxon>Yersinia</taxon>
    </lineage>
</organism>
<sequence>MQVFMAKEAVEMGIVIGVRLRHCGEGWIIEISLYGTDNIEIIELQRGGARIFKTLDAAMKMIDRIGYVSEIKIAA</sequence>
<dbReference type="KEGG" id="yin:CH53_317"/>
<accession>A0A0T9N1U5</accession>